<dbReference type="EMBL" id="JASBWS010000024">
    <property type="protein sequence ID" value="KAJ9110349.1"/>
    <property type="molecule type" value="Genomic_DNA"/>
</dbReference>
<name>A0ACC2WF22_9TREE</name>
<keyword evidence="2" id="KW-1185">Reference proteome</keyword>
<accession>A0ACC2WF22</accession>
<reference evidence="1" key="1">
    <citation type="submission" date="2023-04" db="EMBL/GenBank/DDBJ databases">
        <title>Draft Genome sequencing of Naganishia species isolated from polar environments using Oxford Nanopore Technology.</title>
        <authorList>
            <person name="Leo P."/>
            <person name="Venkateswaran K."/>
        </authorList>
    </citation>
    <scope>NUCLEOTIDE SEQUENCE</scope>
    <source>
        <strain evidence="1">MNA-CCFEE 5262</strain>
    </source>
</reference>
<organism evidence="1 2">
    <name type="scientific">Naganishia adeliensis</name>
    <dbReference type="NCBI Taxonomy" id="92952"/>
    <lineage>
        <taxon>Eukaryota</taxon>
        <taxon>Fungi</taxon>
        <taxon>Dikarya</taxon>
        <taxon>Basidiomycota</taxon>
        <taxon>Agaricomycotina</taxon>
        <taxon>Tremellomycetes</taxon>
        <taxon>Filobasidiales</taxon>
        <taxon>Filobasidiaceae</taxon>
        <taxon>Naganishia</taxon>
    </lineage>
</organism>
<protein>
    <submittedName>
        <fullName evidence="1">Uncharacterized protein</fullName>
    </submittedName>
</protein>
<proteinExistence type="predicted"/>
<dbReference type="Proteomes" id="UP001230649">
    <property type="component" value="Unassembled WGS sequence"/>
</dbReference>
<comment type="caution">
    <text evidence="1">The sequence shown here is derived from an EMBL/GenBank/DDBJ whole genome shotgun (WGS) entry which is preliminary data.</text>
</comment>
<evidence type="ECO:0000313" key="2">
    <source>
        <dbReference type="Proteomes" id="UP001230649"/>
    </source>
</evidence>
<gene>
    <name evidence="1" type="ORF">QFC20_002946</name>
</gene>
<sequence length="630" mass="69909">MPDPPDRDQNRGQGDGRSDLAGRDDEDGLYMDNDFREMHLTAEDHARDPSSRYDLMDLLGTGNFGKVYKARDMHTDKIVAIKQIDLENTDDDFSEIQEEIAHLQACDSPQITRYYGSFVKGYKLWIIMEFLAGSINDLLKPAPFSEANIAVTMREMLMGLEYLHSIGKIHRDIKAANVLISEEGDIKLADFGVSSQLSNAMSRRFTFVGTPFWMAPEVIARQSGYDTKADIWSLGITAFELAKGEPPHADKHPMKVVFHIPQAPPPRLDAREGWSDEFMDFVASCLEKDPEARPSASNLLTHPFIRQAGSKRSLIRLINRYAEWKAQHKRRSDKPVAPTMESYPDMTMMSEWNFDGTVKGMTVVGLPGKDSGRPEAPEQPGALGRLGEEYEEDPSGSSLRGERARLETVVVNSNREHIQTPLPRHDLAVDLVEVRAQHERQISIASDTESVSSAQQTVKPSKMPASPPRQPREPTAFGKASGAKAVLSSSQSKTADVLIDEAVLPAINKALKNAANAAEVQALQSMQQGFRILGASNPELADQLMLDMLAGIRENGTVRAHLTRKAKAQASLENVRDSFQNGPSKPTIEEQVTPQGPIGEKQTKDGYQIADVLYLRWLDNLRLKWPLGGT</sequence>
<evidence type="ECO:0000313" key="1">
    <source>
        <dbReference type="EMBL" id="KAJ9110349.1"/>
    </source>
</evidence>